<evidence type="ECO:0000313" key="3">
    <source>
        <dbReference type="Proteomes" id="UP001595593"/>
    </source>
</evidence>
<sequence>MRTLTQFLFIAAGTGTPGAVGLLVRHGAEPAPTWAVELLGAVTVSELAAKLVIWPAALAILVLSFALSGIVLAQMLRTRPRGGRTSHPEE</sequence>
<keyword evidence="1" id="KW-0472">Membrane</keyword>
<gene>
    <name evidence="2" type="ORF">ACFOD4_08615</name>
</gene>
<dbReference type="Proteomes" id="UP001595593">
    <property type="component" value="Unassembled WGS sequence"/>
</dbReference>
<dbReference type="RefSeq" id="WP_379595607.1">
    <property type="nucleotide sequence ID" value="NZ_JBHRTN010000008.1"/>
</dbReference>
<evidence type="ECO:0000313" key="2">
    <source>
        <dbReference type="EMBL" id="MFC3125120.1"/>
    </source>
</evidence>
<keyword evidence="3" id="KW-1185">Reference proteome</keyword>
<protein>
    <submittedName>
        <fullName evidence="2">Uncharacterized protein</fullName>
    </submittedName>
</protein>
<reference evidence="3" key="1">
    <citation type="journal article" date="2019" name="Int. J. Syst. Evol. Microbiol.">
        <title>The Global Catalogue of Microorganisms (GCM) 10K type strain sequencing project: providing services to taxonomists for standard genome sequencing and annotation.</title>
        <authorList>
            <consortium name="The Broad Institute Genomics Platform"/>
            <consortium name="The Broad Institute Genome Sequencing Center for Infectious Disease"/>
            <person name="Wu L."/>
            <person name="Ma J."/>
        </authorList>
    </citation>
    <scope>NUCLEOTIDE SEQUENCE [LARGE SCALE GENOMIC DNA]</scope>
    <source>
        <strain evidence="3">KCTC 52094</strain>
    </source>
</reference>
<dbReference type="EMBL" id="JBHRTN010000008">
    <property type="protein sequence ID" value="MFC3125120.1"/>
    <property type="molecule type" value="Genomic_DNA"/>
</dbReference>
<feature type="transmembrane region" description="Helical" evidence="1">
    <location>
        <begin position="54"/>
        <end position="76"/>
    </location>
</feature>
<name>A0ABV7G106_9PROT</name>
<comment type="caution">
    <text evidence="2">The sequence shown here is derived from an EMBL/GenBank/DDBJ whole genome shotgun (WGS) entry which is preliminary data.</text>
</comment>
<keyword evidence="1" id="KW-0812">Transmembrane</keyword>
<accession>A0ABV7G106</accession>
<organism evidence="2 3">
    <name type="scientific">Teichococcus globiformis</name>
    <dbReference type="NCBI Taxonomy" id="2307229"/>
    <lineage>
        <taxon>Bacteria</taxon>
        <taxon>Pseudomonadati</taxon>
        <taxon>Pseudomonadota</taxon>
        <taxon>Alphaproteobacteria</taxon>
        <taxon>Acetobacterales</taxon>
        <taxon>Roseomonadaceae</taxon>
        <taxon>Roseomonas</taxon>
    </lineage>
</organism>
<evidence type="ECO:0000256" key="1">
    <source>
        <dbReference type="SAM" id="Phobius"/>
    </source>
</evidence>
<proteinExistence type="predicted"/>
<keyword evidence="1" id="KW-1133">Transmembrane helix</keyword>